<dbReference type="PATRIC" id="fig|1608994.3.peg.3643"/>
<evidence type="ECO:0000313" key="2">
    <source>
        <dbReference type="Proteomes" id="UP000036325"/>
    </source>
</evidence>
<dbReference type="AlphaFoldDB" id="A0A0J6IMP5"/>
<sequence length="63" mass="7186">MPEQKPIIMYDSPEAASLKTVTGWVYEDGRLFGQDENLARFCGATHRSCKNHPDHPVHQVRGY</sequence>
<accession>A0A0J6IMP5</accession>
<evidence type="ECO:0000313" key="1">
    <source>
        <dbReference type="EMBL" id="KMN13337.1"/>
    </source>
</evidence>
<dbReference type="Proteomes" id="UP000036325">
    <property type="component" value="Unassembled WGS sequence"/>
</dbReference>
<dbReference type="EMBL" id="JYLF01000005">
    <property type="protein sequence ID" value="KMN13337.1"/>
    <property type="molecule type" value="Genomic_DNA"/>
</dbReference>
<dbReference type="STRING" id="1608994.TU86_14875"/>
<proteinExistence type="predicted"/>
<comment type="caution">
    <text evidence="1">The sequence shown here is derived from an EMBL/GenBank/DDBJ whole genome shotgun (WGS) entry which is preliminary data.</text>
</comment>
<dbReference type="RefSeq" id="WP_048365063.1">
    <property type="nucleotide sequence ID" value="NZ_JYLF01000005.1"/>
</dbReference>
<gene>
    <name evidence="1" type="ORF">TU86_14875</name>
</gene>
<name>A0A0J6IMP5_9PSED</name>
<reference evidence="1 2" key="1">
    <citation type="submission" date="2015-02" db="EMBL/GenBank/DDBJ databases">
        <title>Pseudomonas helleri sp. nov. and Pseudomonas weihenstephanensis sp. nov., isolated from raw cows milk.</title>
        <authorList>
            <person name="von Neubeck M."/>
            <person name="Huptas C."/>
            <person name="Wenning M."/>
            <person name="Scherer S."/>
        </authorList>
    </citation>
    <scope>NUCLEOTIDE SEQUENCE [LARGE SCALE GENOMIC DNA]</scope>
    <source>
        <strain evidence="1 2">DSM 29166</strain>
    </source>
</reference>
<organism evidence="1 2">
    <name type="scientific">Pseudomonas weihenstephanensis</name>
    <dbReference type="NCBI Taxonomy" id="1608994"/>
    <lineage>
        <taxon>Bacteria</taxon>
        <taxon>Pseudomonadati</taxon>
        <taxon>Pseudomonadota</taxon>
        <taxon>Gammaproteobacteria</taxon>
        <taxon>Pseudomonadales</taxon>
        <taxon>Pseudomonadaceae</taxon>
        <taxon>Pseudomonas</taxon>
    </lineage>
</organism>
<protein>
    <submittedName>
        <fullName evidence="1">Uncharacterized protein</fullName>
    </submittedName>
</protein>